<keyword evidence="1" id="KW-1133">Transmembrane helix</keyword>
<gene>
    <name evidence="2" type="ORF">F9C07_2156461</name>
</gene>
<evidence type="ECO:0000313" key="3">
    <source>
        <dbReference type="Proteomes" id="UP000596276"/>
    </source>
</evidence>
<reference evidence="3" key="1">
    <citation type="journal article" date="2021" name="G3 (Bethesda)">
        <title>Chromosome assembled and annotated genome sequence of Aspergillus flavus NRRL 3357.</title>
        <authorList>
            <person name="Skerker J.M."/>
            <person name="Pianalto K.M."/>
            <person name="Mondo S.J."/>
            <person name="Yang K."/>
            <person name="Arkin A.P."/>
            <person name="Keller N.P."/>
            <person name="Grigoriev I.V."/>
            <person name="Louise Glass N.L."/>
        </authorList>
    </citation>
    <scope>NUCLEOTIDE SEQUENCE [LARGE SCALE GENOMIC DNA]</scope>
    <source>
        <strain evidence="3">ATCC 200026 / FGSC A1120 / IAM 13836 / NRRL 3357 / JCM 12722 / SRRC 167</strain>
    </source>
</reference>
<dbReference type="VEuPathDB" id="FungiDB:F9C07_2156461"/>
<keyword evidence="3" id="KW-1185">Reference proteome</keyword>
<name>A0A7U2MU38_ASPFN</name>
<keyword evidence="1" id="KW-0812">Transmembrane</keyword>
<sequence length="67" mass="7748">MPTGKLAVIFLVGNSIYGTYFVEGDRIPHIWIVLSMNYHICWKLLADIFSFLNTILSTIYIHQVVFN</sequence>
<dbReference type="EMBL" id="CP044618">
    <property type="protein sequence ID" value="QRD89896.1"/>
    <property type="molecule type" value="Genomic_DNA"/>
</dbReference>
<feature type="transmembrane region" description="Helical" evidence="1">
    <location>
        <begin position="44"/>
        <end position="65"/>
    </location>
</feature>
<feature type="transmembrane region" description="Helical" evidence="1">
    <location>
        <begin position="6"/>
        <end position="23"/>
    </location>
</feature>
<protein>
    <submittedName>
        <fullName evidence="2">Uncharacterized protein</fullName>
    </submittedName>
</protein>
<dbReference type="AlphaFoldDB" id="A0A7U2MU38"/>
<organism evidence="2 3">
    <name type="scientific">Aspergillus flavus (strain ATCC 200026 / FGSC A1120 / IAM 13836 / NRRL 3357 / JCM 12722 / SRRC 167)</name>
    <dbReference type="NCBI Taxonomy" id="332952"/>
    <lineage>
        <taxon>Eukaryota</taxon>
        <taxon>Fungi</taxon>
        <taxon>Dikarya</taxon>
        <taxon>Ascomycota</taxon>
        <taxon>Pezizomycotina</taxon>
        <taxon>Eurotiomycetes</taxon>
        <taxon>Eurotiomycetidae</taxon>
        <taxon>Eurotiales</taxon>
        <taxon>Aspergillaceae</taxon>
        <taxon>Aspergillus</taxon>
        <taxon>Aspergillus subgen. Circumdati</taxon>
    </lineage>
</organism>
<evidence type="ECO:0000313" key="2">
    <source>
        <dbReference type="EMBL" id="QRD89896.1"/>
    </source>
</evidence>
<accession>A0A7U2MU38</accession>
<dbReference type="Proteomes" id="UP000596276">
    <property type="component" value="Chromosome 4"/>
</dbReference>
<keyword evidence="1" id="KW-0472">Membrane</keyword>
<evidence type="ECO:0000256" key="1">
    <source>
        <dbReference type="SAM" id="Phobius"/>
    </source>
</evidence>
<proteinExistence type="predicted"/>